<reference evidence="1 2" key="1">
    <citation type="submission" date="2021-05" db="EMBL/GenBank/DDBJ databases">
        <title>Molecular characterization for Shewanella algae harboring chromosomal blaOXA-55-like strains isolated from clinical and environment sample.</title>
        <authorList>
            <person name="Ohama Y."/>
            <person name="Aoki K."/>
            <person name="Harada S."/>
            <person name="Moriya K."/>
            <person name="Ishii Y."/>
            <person name="Tateda K."/>
        </authorList>
    </citation>
    <scope>NUCLEOTIDE SEQUENCE [LARGE SCALE GENOMIC DNA]</scope>
    <source>
        <strain evidence="1 2">LMG 23746</strain>
    </source>
</reference>
<dbReference type="EMBL" id="BPFB01000016">
    <property type="protein sequence ID" value="GIU46527.1"/>
    <property type="molecule type" value="Genomic_DNA"/>
</dbReference>
<protein>
    <submittedName>
        <fullName evidence="1">Uncharacterized protein</fullName>
    </submittedName>
</protein>
<proteinExistence type="predicted"/>
<evidence type="ECO:0000313" key="1">
    <source>
        <dbReference type="EMBL" id="GIU46527.1"/>
    </source>
</evidence>
<dbReference type="Proteomes" id="UP000761574">
    <property type="component" value="Unassembled WGS sequence"/>
</dbReference>
<name>A0ABQ4PG36_9GAMM</name>
<comment type="caution">
    <text evidence="1">The sequence shown here is derived from an EMBL/GenBank/DDBJ whole genome shotgun (WGS) entry which is preliminary data.</text>
</comment>
<evidence type="ECO:0000313" key="2">
    <source>
        <dbReference type="Proteomes" id="UP000761574"/>
    </source>
</evidence>
<gene>
    <name evidence="1" type="ORF">TUM4630_17260</name>
</gene>
<sequence length="172" mass="19545">MLSAHKIKHSERLQSLIKAMWEKHSGGTVAKVDNPYCIVFRGNKASLKHAIYRSSYLAKEHTKELNGKAKGFISNKLQAAKTFDPTNDFMLVDPKITFAKKQHQQSFQAAQASKGSHCTKTHKSAKYSWFNIQSHALQLEECISSRTTSLNHLTKNHPRIYQYKETKNLLSG</sequence>
<accession>A0ABQ4PG36</accession>
<organism evidence="1 2">
    <name type="scientific">Shewanella algidipiscicola</name>
    <dbReference type="NCBI Taxonomy" id="614070"/>
    <lineage>
        <taxon>Bacteria</taxon>
        <taxon>Pseudomonadati</taxon>
        <taxon>Pseudomonadota</taxon>
        <taxon>Gammaproteobacteria</taxon>
        <taxon>Alteromonadales</taxon>
        <taxon>Shewanellaceae</taxon>
        <taxon>Shewanella</taxon>
    </lineage>
</organism>
<keyword evidence="2" id="KW-1185">Reference proteome</keyword>